<feature type="transmembrane region" description="Helical" evidence="1">
    <location>
        <begin position="41"/>
        <end position="61"/>
    </location>
</feature>
<keyword evidence="1" id="KW-0472">Membrane</keyword>
<keyword evidence="1" id="KW-1133">Transmembrane helix</keyword>
<accession>A0ABP4VVU7</accession>
<comment type="caution">
    <text evidence="2">The sequence shown here is derived from an EMBL/GenBank/DDBJ whole genome shotgun (WGS) entry which is preliminary data.</text>
</comment>
<evidence type="ECO:0000313" key="2">
    <source>
        <dbReference type="EMBL" id="GAA1738317.1"/>
    </source>
</evidence>
<feature type="transmembrane region" description="Helical" evidence="1">
    <location>
        <begin position="81"/>
        <end position="104"/>
    </location>
</feature>
<feature type="transmembrane region" description="Helical" evidence="1">
    <location>
        <begin position="6"/>
        <end position="29"/>
    </location>
</feature>
<dbReference type="EMBL" id="BAAAME010000004">
    <property type="protein sequence ID" value="GAA1738317.1"/>
    <property type="molecule type" value="Genomic_DNA"/>
</dbReference>
<name>A0ABP4VVU7_9ACTN</name>
<reference evidence="3" key="1">
    <citation type="journal article" date="2019" name="Int. J. Syst. Evol. Microbiol.">
        <title>The Global Catalogue of Microorganisms (GCM) 10K type strain sequencing project: providing services to taxonomists for standard genome sequencing and annotation.</title>
        <authorList>
            <consortium name="The Broad Institute Genomics Platform"/>
            <consortium name="The Broad Institute Genome Sequencing Center for Infectious Disease"/>
            <person name="Wu L."/>
            <person name="Ma J."/>
        </authorList>
    </citation>
    <scope>NUCLEOTIDE SEQUENCE [LARGE SCALE GENOMIC DNA]</scope>
    <source>
        <strain evidence="3">JCM 13518</strain>
    </source>
</reference>
<protein>
    <submittedName>
        <fullName evidence="2">GAP family protein</fullName>
    </submittedName>
</protein>
<dbReference type="InterPro" id="IPR021315">
    <property type="entry name" value="Gap/Sap"/>
</dbReference>
<keyword evidence="3" id="KW-1185">Reference proteome</keyword>
<feature type="transmembrane region" description="Helical" evidence="1">
    <location>
        <begin position="163"/>
        <end position="188"/>
    </location>
</feature>
<sequence length="231" mass="23675">MGVTTLAVLVGLALVDSTSIGTLVIPLVWLLRPGPVAWRPLLTFLVTVAAMYAAIGVVLLLVGESLTRALSGVGDLDALRWVQLAVGIALLASSFSSAVVGRFAGRALVWRDRLRDGDGAGRSIAGTATIAVAVEVPTMLPYLAAIGILAASDLALGAQVGIVGGYAVVMIVPALLLAVARAAASGAVEAPLRRLDGWLTRQAEEMTGWVFGLVGFFVAADAAQALELFSS</sequence>
<dbReference type="RefSeq" id="WP_344200373.1">
    <property type="nucleotide sequence ID" value="NZ_BAAAME010000004.1"/>
</dbReference>
<gene>
    <name evidence="2" type="ORF">GCM10009710_18290</name>
</gene>
<dbReference type="Proteomes" id="UP001501057">
    <property type="component" value="Unassembled WGS sequence"/>
</dbReference>
<keyword evidence="1" id="KW-0812">Transmembrane</keyword>
<organism evidence="2 3">
    <name type="scientific">Aeromicrobium alkaliterrae</name>
    <dbReference type="NCBI Taxonomy" id="302168"/>
    <lineage>
        <taxon>Bacteria</taxon>
        <taxon>Bacillati</taxon>
        <taxon>Actinomycetota</taxon>
        <taxon>Actinomycetes</taxon>
        <taxon>Propionibacteriales</taxon>
        <taxon>Nocardioidaceae</taxon>
        <taxon>Aeromicrobium</taxon>
    </lineage>
</organism>
<feature type="transmembrane region" description="Helical" evidence="1">
    <location>
        <begin position="124"/>
        <end position="151"/>
    </location>
</feature>
<evidence type="ECO:0000256" key="1">
    <source>
        <dbReference type="SAM" id="Phobius"/>
    </source>
</evidence>
<dbReference type="Pfam" id="PF11139">
    <property type="entry name" value="SfLAP"/>
    <property type="match status" value="1"/>
</dbReference>
<evidence type="ECO:0000313" key="3">
    <source>
        <dbReference type="Proteomes" id="UP001501057"/>
    </source>
</evidence>
<proteinExistence type="predicted"/>